<organism evidence="1 2">
    <name type="scientific">Rhodalgimonas zhirmunskyi</name>
    <dbReference type="NCBI Taxonomy" id="2964767"/>
    <lineage>
        <taxon>Bacteria</taxon>
        <taxon>Pseudomonadati</taxon>
        <taxon>Pseudomonadota</taxon>
        <taxon>Alphaproteobacteria</taxon>
        <taxon>Rhodobacterales</taxon>
        <taxon>Roseobacteraceae</taxon>
        <taxon>Rhodalgimonas</taxon>
    </lineage>
</organism>
<reference evidence="1" key="1">
    <citation type="submission" date="2022-07" db="EMBL/GenBank/DDBJ databases">
        <authorList>
            <person name="Otstavnykh N."/>
            <person name="Isaeva M."/>
            <person name="Bystritskaya E."/>
        </authorList>
    </citation>
    <scope>NUCLEOTIDE SEQUENCE</scope>
    <source>
        <strain evidence="1">10Alg 79</strain>
    </source>
</reference>
<keyword evidence="2" id="KW-1185">Reference proteome</keyword>
<protein>
    <submittedName>
        <fullName evidence="1">Glycosyltransferase family 2 protein</fullName>
    </submittedName>
</protein>
<dbReference type="Pfam" id="PF13704">
    <property type="entry name" value="Glyco_tranf_2_4"/>
    <property type="match status" value="1"/>
</dbReference>
<comment type="caution">
    <text evidence="1">The sequence shown here is derived from an EMBL/GenBank/DDBJ whole genome shotgun (WGS) entry which is preliminary data.</text>
</comment>
<name>A0AAJ1U8M4_9RHOB</name>
<evidence type="ECO:0000313" key="1">
    <source>
        <dbReference type="EMBL" id="MDQ2095356.1"/>
    </source>
</evidence>
<gene>
    <name evidence="1" type="ORF">NOI20_14655</name>
</gene>
<dbReference type="AlphaFoldDB" id="A0AAJ1U8M4"/>
<reference evidence="1" key="2">
    <citation type="submission" date="2023-04" db="EMBL/GenBank/DDBJ databases">
        <title>'Rhodoalgimonas zhirmunskyi' gen. nov., isolated from a red alga.</title>
        <authorList>
            <person name="Nedashkovskaya O.I."/>
            <person name="Otstavnykh N.Y."/>
            <person name="Bystritskaya E.P."/>
            <person name="Balabanova L.A."/>
            <person name="Isaeva M.P."/>
        </authorList>
    </citation>
    <scope>NUCLEOTIDE SEQUENCE</scope>
    <source>
        <strain evidence="1">10Alg 79</strain>
    </source>
</reference>
<dbReference type="EMBL" id="JANFFA010000004">
    <property type="protein sequence ID" value="MDQ2095356.1"/>
    <property type="molecule type" value="Genomic_DNA"/>
</dbReference>
<sequence>MPNHIRWGVVATVKAPLLTIADWAAYHLDLGAHRVIVYLDAPDDAAFDALNAHPKLRVVKADAANWRSSKRPDRHQPRQSANLRHAYRRKARDLDWLAHIDVDEFLWPLNPLEDQLAALSIDCLCARIRPIEALSGEGQNLPDGQIPFKAMTNDRAQRQRETQDIYPTFGAHLNGGFLSHVAGKLFIRTGQDGLEMKIHNIWQDGVQNPGQVELTGTELCHLHAKSFGDWQASFRYRHEQGAYRAELAPNRARESGGMTMHELFAAILEDAGDAGLRAFYDEVCLATPDLRARLDAHGLLRLYDLDLAEKRRKQFPDLA</sequence>
<evidence type="ECO:0000313" key="2">
    <source>
        <dbReference type="Proteomes" id="UP001227162"/>
    </source>
</evidence>
<accession>A0AAJ1U8M4</accession>
<proteinExistence type="predicted"/>
<dbReference type="Proteomes" id="UP001227162">
    <property type="component" value="Unassembled WGS sequence"/>
</dbReference>